<comment type="subcellular location">
    <subcellularLocation>
        <location evidence="1">Cell membrane</location>
        <topology evidence="1">Lipid-anchor</topology>
    </subcellularLocation>
</comment>
<evidence type="ECO:0000256" key="5">
    <source>
        <dbReference type="ARBA" id="ARBA00023136"/>
    </source>
</evidence>
<dbReference type="Gene3D" id="3.40.50.2300">
    <property type="match status" value="2"/>
</dbReference>
<proteinExistence type="inferred from homology"/>
<dbReference type="SUPFAM" id="SSF53822">
    <property type="entry name" value="Periplasmic binding protein-like I"/>
    <property type="match status" value="1"/>
</dbReference>
<evidence type="ECO:0000256" key="2">
    <source>
        <dbReference type="ARBA" id="ARBA00008610"/>
    </source>
</evidence>
<evidence type="ECO:0000313" key="9">
    <source>
        <dbReference type="Proteomes" id="UP000252182"/>
    </source>
</evidence>
<keyword evidence="4" id="KW-0732">Signal</keyword>
<dbReference type="KEGG" id="hyf:DTO96_100925"/>
<dbReference type="PANTHER" id="PTHR34296:SF2">
    <property type="entry name" value="ABC TRANSPORTER GUANOSINE-BINDING PROTEIN NUPN"/>
    <property type="match status" value="1"/>
</dbReference>
<keyword evidence="3" id="KW-1003">Cell membrane</keyword>
<evidence type="ECO:0000256" key="1">
    <source>
        <dbReference type="ARBA" id="ARBA00004193"/>
    </source>
</evidence>
<gene>
    <name evidence="8" type="primary">tmpC</name>
    <name evidence="8" type="ORF">DTO96_100925</name>
</gene>
<dbReference type="CDD" id="cd06354">
    <property type="entry name" value="PBP1_PrnA-like"/>
    <property type="match status" value="1"/>
</dbReference>
<evidence type="ECO:0000256" key="3">
    <source>
        <dbReference type="ARBA" id="ARBA00022475"/>
    </source>
</evidence>
<keyword evidence="5" id="KW-0472">Membrane</keyword>
<dbReference type="Proteomes" id="UP000252182">
    <property type="component" value="Chromosome"/>
</dbReference>
<dbReference type="InterPro" id="IPR003760">
    <property type="entry name" value="PnrA-like"/>
</dbReference>
<keyword evidence="6 8" id="KW-0449">Lipoprotein</keyword>
<keyword evidence="9" id="KW-1185">Reference proteome</keyword>
<comment type="similarity">
    <text evidence="2">Belongs to the BMP lipoprotein family.</text>
</comment>
<dbReference type="Pfam" id="PF02608">
    <property type="entry name" value="Bmp"/>
    <property type="match status" value="1"/>
</dbReference>
<dbReference type="EMBL" id="CP031124">
    <property type="protein sequence ID" value="AXF85199.1"/>
    <property type="molecule type" value="Genomic_DNA"/>
</dbReference>
<reference evidence="9" key="1">
    <citation type="submission" date="2018-07" db="EMBL/GenBank/DDBJ databases">
        <authorList>
            <person name="Kim H."/>
        </authorList>
    </citation>
    <scope>NUCLEOTIDE SEQUENCE [LARGE SCALE GENOMIC DNA]</scope>
    <source>
        <strain evidence="9">F02</strain>
    </source>
</reference>
<name>A0A345DA11_9BURK</name>
<protein>
    <submittedName>
        <fullName evidence="8">Membrane lipoprotein TmpC</fullName>
    </submittedName>
</protein>
<dbReference type="GO" id="GO:0005886">
    <property type="term" value="C:plasma membrane"/>
    <property type="evidence" value="ECO:0007669"/>
    <property type="project" value="UniProtKB-SubCell"/>
</dbReference>
<dbReference type="PANTHER" id="PTHR34296">
    <property type="entry name" value="TRANSCRIPTIONAL ACTIVATOR PROTEIN MED"/>
    <property type="match status" value="1"/>
</dbReference>
<sequence>MNHQKQVKMYKKSCTIKRMSYKNTHRTRILIETRRNALDSRRTHKGSHMNNKHILLASAFTALTLAACGAKDKPKDAAAPAAADAKTEAKADSTGGPAIIFDAGGKFDKSFNESAYNGAEAFKKDTGKSYMDFELKNPTELEGVLRKMAQRGGNPIVTMGFNSAEALDKIAKELPKSNFVIVDSEVKQPNVKSVQFREQEGSFLVGALAAMKSASGKVGFVGGMDIPVIRKFSCGYEQGAKYANPKAEVIKSTVGTTGEAWNNPTKGGELAKAQFDRGVDVIFAAAGGTGNGVYQAAKDNKKFAIGVDSNQNYLFPGTMLTSMVKRVDVAVKNAFTEAAAGQFKTGPVSLGLAENGVDWADDEHNKALITDDMRTKVAQIKKDIIEGKIKVACDGK</sequence>
<evidence type="ECO:0000313" key="8">
    <source>
        <dbReference type="EMBL" id="AXF85199.1"/>
    </source>
</evidence>
<feature type="domain" description="ABC transporter substrate-binding protein PnrA-like" evidence="7">
    <location>
        <begin position="100"/>
        <end position="391"/>
    </location>
</feature>
<dbReference type="InterPro" id="IPR050957">
    <property type="entry name" value="BMP_lipoprotein"/>
</dbReference>
<evidence type="ECO:0000256" key="6">
    <source>
        <dbReference type="ARBA" id="ARBA00023288"/>
    </source>
</evidence>
<dbReference type="AlphaFoldDB" id="A0A345DA11"/>
<evidence type="ECO:0000256" key="4">
    <source>
        <dbReference type="ARBA" id="ARBA00022729"/>
    </source>
</evidence>
<accession>A0A345DA11</accession>
<dbReference type="InterPro" id="IPR028082">
    <property type="entry name" value="Peripla_BP_I"/>
</dbReference>
<evidence type="ECO:0000259" key="7">
    <source>
        <dbReference type="Pfam" id="PF02608"/>
    </source>
</evidence>
<organism evidence="8 9">
    <name type="scientific">Ephemeroptericola cinctiostellae</name>
    <dbReference type="NCBI Taxonomy" id="2268024"/>
    <lineage>
        <taxon>Bacteria</taxon>
        <taxon>Pseudomonadati</taxon>
        <taxon>Pseudomonadota</taxon>
        <taxon>Betaproteobacteria</taxon>
        <taxon>Burkholderiales</taxon>
        <taxon>Burkholderiaceae</taxon>
        <taxon>Ephemeroptericola</taxon>
    </lineage>
</organism>